<dbReference type="PANTHER" id="PTHR35023">
    <property type="entry name" value="CHELATASE-RELATED"/>
    <property type="match status" value="1"/>
</dbReference>
<evidence type="ECO:0000313" key="4">
    <source>
        <dbReference type="EMBL" id="GAC68956.1"/>
    </source>
</evidence>
<proteinExistence type="inferred from homology"/>
<dbReference type="InterPro" id="IPR041628">
    <property type="entry name" value="ChlI/MoxR_AAA_lid"/>
</dbReference>
<keyword evidence="5" id="KW-1185">Reference proteome</keyword>
<dbReference type="Pfam" id="PF13519">
    <property type="entry name" value="VWA_2"/>
    <property type="match status" value="1"/>
</dbReference>
<dbReference type="STRING" id="1223545.GS4_20_00210"/>
<comment type="similarity">
    <text evidence="1">Belongs to the Mg-chelatase subunits D/I family.</text>
</comment>
<sequence length="696" mass="72452">MTDVRYPFSAVVGQQQLKLALILSAISPGIGGVLIRGEKGTAKSTIVRGLGSLLVDPDDSTSADPSSTRGRVVELPIGATEDRVIGSLDLTAVLRDGRAEFTPGLLARADGGVLYIDEVNLLADHLVDVLLDAAASGRVTIERDGVSHTQAADFVLVGTMNPEEGELRPQLLDRFGLAVDVSAARDVDERVSIVSQRIAFDTDPVGFVAAHAAGEVDLRERIAAARDAVAAVSLPVRELRRIAGVCAHLDVDGLRGDIVVARAASAHAAWRGADEISADDVRVAVELALPHRRRRNPFDDSGLTDEQIDEAMAAGEEAAQSTPDAESDSAGDSSADDGPEGGGPDDAGPDGEGPDGDGPDDGGPDDGGPDGSPGGGVEPDATRAPEDQRSEATQPDRSRSEAAGAATDGEVPAQGDEKAVPGPVPGARFGRTESGAARRVRRLRVSGIGDGDPGRRSPARSRRGQTTHAIAFERGRPVHLFGTVLTAAGRTTDVATIPGVAVTIPDLRSAQRISQEQNLVVFLVDLSGSMTARRRLAAVSEICVDLLRDSYTRRDRVAVISARGADAEVAVPPTKSVDVAVRRLADVRTGGRTPLAEGLVAAHDLIERSRRSDPARRPLLVILTDGRATAGSDPARRAADAADALRRRGVDAVVVDCEQGMIRLGLAGELAARLGAPCLPMEQLSAATLADPRRAA</sequence>
<evidence type="ECO:0000256" key="2">
    <source>
        <dbReference type="SAM" id="MobiDB-lite"/>
    </source>
</evidence>
<dbReference type="InterPro" id="IPR041702">
    <property type="entry name" value="BchD/ChlD_VWA"/>
</dbReference>
<dbReference type="RefSeq" id="WP_007621549.1">
    <property type="nucleotide sequence ID" value="NZ_BANX01000020.1"/>
</dbReference>
<feature type="region of interest" description="Disordered" evidence="2">
    <location>
        <begin position="313"/>
        <end position="465"/>
    </location>
</feature>
<dbReference type="SUPFAM" id="SSF52540">
    <property type="entry name" value="P-loop containing nucleoside triphosphate hydrolases"/>
    <property type="match status" value="1"/>
</dbReference>
<evidence type="ECO:0000259" key="3">
    <source>
        <dbReference type="PROSITE" id="PS50234"/>
    </source>
</evidence>
<dbReference type="Gene3D" id="1.10.8.80">
    <property type="entry name" value="Magnesium chelatase subunit I, C-Terminal domain"/>
    <property type="match status" value="1"/>
</dbReference>
<dbReference type="InterPro" id="IPR011704">
    <property type="entry name" value="ATPase_dyneun-rel_AAA"/>
</dbReference>
<name>M0QL05_9ACTN</name>
<dbReference type="InterPro" id="IPR002035">
    <property type="entry name" value="VWF_A"/>
</dbReference>
<dbReference type="SMART" id="SM00382">
    <property type="entry name" value="AAA"/>
    <property type="match status" value="1"/>
</dbReference>
<dbReference type="InterPro" id="IPR052989">
    <property type="entry name" value="Mg-chelatase_DI-like"/>
</dbReference>
<dbReference type="PANTHER" id="PTHR35023:SF1">
    <property type="entry name" value="MG-PROTOPORPHYRIN IX CHELATASE"/>
    <property type="match status" value="1"/>
</dbReference>
<dbReference type="InterPro" id="IPR036465">
    <property type="entry name" value="vWFA_dom_sf"/>
</dbReference>
<feature type="compositionally biased region" description="Acidic residues" evidence="2">
    <location>
        <begin position="325"/>
        <end position="339"/>
    </location>
</feature>
<dbReference type="eggNOG" id="COG1239">
    <property type="taxonomic scope" value="Bacteria"/>
</dbReference>
<dbReference type="Proteomes" id="UP000011666">
    <property type="component" value="Unassembled WGS sequence"/>
</dbReference>
<dbReference type="OrthoDB" id="9775079at2"/>
<gene>
    <name evidence="4" type="ORF">GS4_20_00210</name>
</gene>
<organism evidence="4 5">
    <name type="scientific">Gordonia soli NBRC 108243</name>
    <dbReference type="NCBI Taxonomy" id="1223545"/>
    <lineage>
        <taxon>Bacteria</taxon>
        <taxon>Bacillati</taxon>
        <taxon>Actinomycetota</taxon>
        <taxon>Actinomycetes</taxon>
        <taxon>Mycobacteriales</taxon>
        <taxon>Gordoniaceae</taxon>
        <taxon>Gordonia</taxon>
    </lineage>
</organism>
<feature type="domain" description="VWFA" evidence="3">
    <location>
        <begin position="519"/>
        <end position="655"/>
    </location>
</feature>
<dbReference type="InterPro" id="IPR003593">
    <property type="entry name" value="AAA+_ATPase"/>
</dbReference>
<dbReference type="Gene3D" id="3.40.50.300">
    <property type="entry name" value="P-loop containing nucleotide triphosphate hydrolases"/>
    <property type="match status" value="1"/>
</dbReference>
<dbReference type="InterPro" id="IPR027417">
    <property type="entry name" value="P-loop_NTPase"/>
</dbReference>
<dbReference type="AlphaFoldDB" id="M0QL05"/>
<dbReference type="CDD" id="cd01451">
    <property type="entry name" value="vWA_Magnesium_chelatase"/>
    <property type="match status" value="1"/>
</dbReference>
<dbReference type="PROSITE" id="PS50234">
    <property type="entry name" value="VWFA"/>
    <property type="match status" value="1"/>
</dbReference>
<feature type="compositionally biased region" description="Basic and acidic residues" evidence="2">
    <location>
        <begin position="380"/>
        <end position="400"/>
    </location>
</feature>
<reference evidence="4 5" key="1">
    <citation type="submission" date="2013-01" db="EMBL/GenBank/DDBJ databases">
        <title>Whole genome shotgun sequence of Gordonia soli NBRC 108243.</title>
        <authorList>
            <person name="Isaki-Nakamura S."/>
            <person name="Hosoyama A."/>
            <person name="Tsuchikane K."/>
            <person name="Ando Y."/>
            <person name="Baba S."/>
            <person name="Ohji S."/>
            <person name="Hamada M."/>
            <person name="Tamura T."/>
            <person name="Yamazoe A."/>
            <person name="Yamazaki S."/>
            <person name="Fujita N."/>
        </authorList>
    </citation>
    <scope>NUCLEOTIDE SEQUENCE [LARGE SCALE GENOMIC DNA]</scope>
    <source>
        <strain evidence="4 5">NBRC 108243</strain>
    </source>
</reference>
<evidence type="ECO:0000313" key="5">
    <source>
        <dbReference type="Proteomes" id="UP000011666"/>
    </source>
</evidence>
<evidence type="ECO:0000256" key="1">
    <source>
        <dbReference type="ARBA" id="ARBA00005799"/>
    </source>
</evidence>
<comment type="caution">
    <text evidence="4">The sequence shown here is derived from an EMBL/GenBank/DDBJ whole genome shotgun (WGS) entry which is preliminary data.</text>
</comment>
<dbReference type="SUPFAM" id="SSF53300">
    <property type="entry name" value="vWA-like"/>
    <property type="match status" value="1"/>
</dbReference>
<dbReference type="SMART" id="SM00327">
    <property type="entry name" value="VWA"/>
    <property type="match status" value="1"/>
</dbReference>
<dbReference type="Gene3D" id="3.40.50.410">
    <property type="entry name" value="von Willebrand factor, type A domain"/>
    <property type="match status" value="1"/>
</dbReference>
<protein>
    <submittedName>
        <fullName evidence="4">Putative magnesium chelatase</fullName>
    </submittedName>
</protein>
<dbReference type="GO" id="GO:0016887">
    <property type="term" value="F:ATP hydrolysis activity"/>
    <property type="evidence" value="ECO:0007669"/>
    <property type="project" value="InterPro"/>
</dbReference>
<feature type="compositionally biased region" description="Acidic residues" evidence="2">
    <location>
        <begin position="347"/>
        <end position="368"/>
    </location>
</feature>
<dbReference type="eggNOG" id="COG1240">
    <property type="taxonomic scope" value="Bacteria"/>
</dbReference>
<dbReference type="EMBL" id="BANX01000020">
    <property type="protein sequence ID" value="GAC68956.1"/>
    <property type="molecule type" value="Genomic_DNA"/>
</dbReference>
<accession>M0QL05</accession>
<dbReference type="Pfam" id="PF07728">
    <property type="entry name" value="AAA_5"/>
    <property type="match status" value="1"/>
</dbReference>
<dbReference type="GO" id="GO:0005524">
    <property type="term" value="F:ATP binding"/>
    <property type="evidence" value="ECO:0007669"/>
    <property type="project" value="InterPro"/>
</dbReference>
<dbReference type="CDD" id="cd00009">
    <property type="entry name" value="AAA"/>
    <property type="match status" value="1"/>
</dbReference>
<dbReference type="Pfam" id="PF17863">
    <property type="entry name" value="AAA_lid_2"/>
    <property type="match status" value="1"/>
</dbReference>